<sequence length="328" mass="36017">MPSFPLRAGGENPEHVQLLAQTDGEVDPLLVHRPTMRVIDGTHRLRALVSQGRTDVAVRFFDGSEADAFVLAVQLNTRHGLPLTLAERKAAAQRILGSHSHWSDRAIAERTGLNAKTVGRIRRLSEDPGTHSDSRMGLDGKVRPVSTVEGRRSAALLLTAHPDISLRELSRRTGLALGTVKDVRERLARGQDPIPDRLRNAARRSAVPAAPEPARTRPETPPADTVANARVQSLRVTPGPERSRTDSSDATATVVRKLVKDPSLRATEPGRQLLRLLLATELEPTRLSEIAETVPTHSIPLIRTVALQRAEEWRRLADQVAQKFKETS</sequence>
<dbReference type="EMBL" id="VBZC01000026">
    <property type="protein sequence ID" value="TLS43851.1"/>
    <property type="molecule type" value="Genomic_DNA"/>
</dbReference>
<dbReference type="InterPro" id="IPR036086">
    <property type="entry name" value="ParB/Sulfiredoxin_sf"/>
</dbReference>
<accession>A0A5R9FKP2</accession>
<dbReference type="Proteomes" id="UP000305906">
    <property type="component" value="Unassembled WGS sequence"/>
</dbReference>
<name>A0A5R9FKP2_9ACTN</name>
<dbReference type="InterPro" id="IPR003115">
    <property type="entry name" value="ParB_N"/>
</dbReference>
<comment type="caution">
    <text evidence="4">The sequence shown here is derived from an EMBL/GenBank/DDBJ whole genome shotgun (WGS) entry which is preliminary data.</text>
</comment>
<evidence type="ECO:0000313" key="5">
    <source>
        <dbReference type="Proteomes" id="UP000305906"/>
    </source>
</evidence>
<dbReference type="GO" id="GO:0003697">
    <property type="term" value="F:single-stranded DNA binding"/>
    <property type="evidence" value="ECO:0007669"/>
    <property type="project" value="InterPro"/>
</dbReference>
<dbReference type="SUPFAM" id="SSF110849">
    <property type="entry name" value="ParB/Sulfiredoxin"/>
    <property type="match status" value="1"/>
</dbReference>
<reference evidence="4 5" key="1">
    <citation type="submission" date="2019-05" db="EMBL/GenBank/DDBJ databases">
        <title>Streptomyces sp. NEAU-C151, a novel actinomycete isolated from soil.</title>
        <authorList>
            <person name="Han L."/>
            <person name="Jiang H."/>
        </authorList>
    </citation>
    <scope>NUCLEOTIDE SEQUENCE [LARGE SCALE GENOMIC DNA]</scope>
    <source>
        <strain evidence="4 5">NEAU-C151</strain>
    </source>
</reference>
<evidence type="ECO:0000259" key="3">
    <source>
        <dbReference type="SMART" id="SM00470"/>
    </source>
</evidence>
<evidence type="ECO:0000256" key="2">
    <source>
        <dbReference type="SAM" id="MobiDB-lite"/>
    </source>
</evidence>
<keyword evidence="5" id="KW-1185">Reference proteome</keyword>
<gene>
    <name evidence="4" type="ORF">FE633_23565</name>
</gene>
<dbReference type="AlphaFoldDB" id="A0A5R9FKP2"/>
<dbReference type="SMART" id="SM00470">
    <property type="entry name" value="ParB"/>
    <property type="match status" value="1"/>
</dbReference>
<protein>
    <submittedName>
        <fullName evidence="4">Chromosome partitioning protein ParB</fullName>
    </submittedName>
</protein>
<dbReference type="PROSITE" id="PS50935">
    <property type="entry name" value="SSB"/>
    <property type="match status" value="1"/>
</dbReference>
<dbReference type="InterPro" id="IPR000424">
    <property type="entry name" value="Primosome_PriB/ssb"/>
</dbReference>
<keyword evidence="1" id="KW-0238">DNA-binding</keyword>
<feature type="domain" description="ParB-like N-terminal" evidence="3">
    <location>
        <begin position="1"/>
        <end position="77"/>
    </location>
</feature>
<organism evidence="4 5">
    <name type="scientific">Streptomyces montanus</name>
    <dbReference type="NCBI Taxonomy" id="2580423"/>
    <lineage>
        <taxon>Bacteria</taxon>
        <taxon>Bacillati</taxon>
        <taxon>Actinomycetota</taxon>
        <taxon>Actinomycetes</taxon>
        <taxon>Kitasatosporales</taxon>
        <taxon>Streptomycetaceae</taxon>
        <taxon>Streptomyces</taxon>
    </lineage>
</organism>
<evidence type="ECO:0000256" key="1">
    <source>
        <dbReference type="PROSITE-ProRule" id="PRU00252"/>
    </source>
</evidence>
<proteinExistence type="predicted"/>
<evidence type="ECO:0000313" key="4">
    <source>
        <dbReference type="EMBL" id="TLS43851.1"/>
    </source>
</evidence>
<feature type="region of interest" description="Disordered" evidence="2">
    <location>
        <begin position="189"/>
        <end position="227"/>
    </location>
</feature>
<feature type="compositionally biased region" description="Basic and acidic residues" evidence="2">
    <location>
        <begin position="189"/>
        <end position="199"/>
    </location>
</feature>